<dbReference type="EMBL" id="CAXKWB010018388">
    <property type="protein sequence ID" value="CAL4120858.1"/>
    <property type="molecule type" value="Genomic_DNA"/>
</dbReference>
<dbReference type="InterPro" id="IPR029052">
    <property type="entry name" value="Metallo-depent_PP-like"/>
</dbReference>
<sequence>DANKFLINTSGGKFIPFDNKEEQNWSNPFAFIHAADTQFGMYEHFVEKRKDNYGWHREIAWSEQLIADINAMTPKPKFLVICGDLLEAFPETEPKLREKQEKDFKNVFSALDIPLLCVCGNHDIGNTPTEDTIATYRSSFGDDYFSFWCGGVYFIVINSQFYENDSKVKQLSAEHETWLEQQLEYVKREQPKHSIVLQHIPWFQNNPDEPKNPWNFEKDIRTVMLKKYYDAGIRHIYCGHYHRNGGGFYKDMELVVTAAVEVNVQNDGTTPSNDHGYRVVKVLDNKLEHSYYELGTAPSSISW</sequence>
<evidence type="ECO:0000313" key="2">
    <source>
        <dbReference type="Proteomes" id="UP001497623"/>
    </source>
</evidence>
<gene>
    <name evidence="1" type="ORF">MNOR_LOCUS22143</name>
</gene>
<comment type="caution">
    <text evidence="1">The sequence shown here is derived from an EMBL/GenBank/DDBJ whole genome shotgun (WGS) entry which is preliminary data.</text>
</comment>
<dbReference type="Proteomes" id="UP001497623">
    <property type="component" value="Unassembled WGS sequence"/>
</dbReference>
<name>A0AAV2RBV2_MEGNR</name>
<evidence type="ECO:0000313" key="1">
    <source>
        <dbReference type="EMBL" id="CAL4120858.1"/>
    </source>
</evidence>
<feature type="non-terminal residue" evidence="1">
    <location>
        <position position="1"/>
    </location>
</feature>
<reference evidence="1 2" key="1">
    <citation type="submission" date="2024-05" db="EMBL/GenBank/DDBJ databases">
        <authorList>
            <person name="Wallberg A."/>
        </authorList>
    </citation>
    <scope>NUCLEOTIDE SEQUENCE [LARGE SCALE GENOMIC DNA]</scope>
</reference>
<proteinExistence type="predicted"/>
<dbReference type="Gene3D" id="3.60.21.10">
    <property type="match status" value="1"/>
</dbReference>
<evidence type="ECO:0008006" key="3">
    <source>
        <dbReference type="Google" id="ProtNLM"/>
    </source>
</evidence>
<organism evidence="1 2">
    <name type="scientific">Meganyctiphanes norvegica</name>
    <name type="common">Northern krill</name>
    <name type="synonym">Thysanopoda norvegica</name>
    <dbReference type="NCBI Taxonomy" id="48144"/>
    <lineage>
        <taxon>Eukaryota</taxon>
        <taxon>Metazoa</taxon>
        <taxon>Ecdysozoa</taxon>
        <taxon>Arthropoda</taxon>
        <taxon>Crustacea</taxon>
        <taxon>Multicrustacea</taxon>
        <taxon>Malacostraca</taxon>
        <taxon>Eumalacostraca</taxon>
        <taxon>Eucarida</taxon>
        <taxon>Euphausiacea</taxon>
        <taxon>Euphausiidae</taxon>
        <taxon>Meganyctiphanes</taxon>
    </lineage>
</organism>
<feature type="non-terminal residue" evidence="1">
    <location>
        <position position="303"/>
    </location>
</feature>
<dbReference type="SUPFAM" id="SSF56300">
    <property type="entry name" value="Metallo-dependent phosphatases"/>
    <property type="match status" value="1"/>
</dbReference>
<dbReference type="InterPro" id="IPR051918">
    <property type="entry name" value="STPP_CPPED1"/>
</dbReference>
<dbReference type="PANTHER" id="PTHR43143">
    <property type="entry name" value="METALLOPHOSPHOESTERASE, CALCINEURIN SUPERFAMILY"/>
    <property type="match status" value="1"/>
</dbReference>
<protein>
    <recommendedName>
        <fullName evidence="3">Calcineurin-like phosphoesterase domain-containing protein 1</fullName>
    </recommendedName>
</protein>
<dbReference type="PANTHER" id="PTHR43143:SF1">
    <property type="entry name" value="SERINE_THREONINE-PROTEIN PHOSPHATASE CPPED1"/>
    <property type="match status" value="1"/>
</dbReference>
<keyword evidence="2" id="KW-1185">Reference proteome</keyword>
<accession>A0AAV2RBV2</accession>
<dbReference type="AlphaFoldDB" id="A0AAV2RBV2"/>